<comment type="similarity">
    <text evidence="2">Belongs to the CpsC/CapA family.</text>
</comment>
<name>A0A0P9DAG7_9CHLR</name>
<dbReference type="InterPro" id="IPR050445">
    <property type="entry name" value="Bact_polysacc_biosynth/exp"/>
</dbReference>
<sequence length="241" mass="25108">MTPVQPVPEQRYVAALTKLLAGAEAFAPLLADDEICAYRLSPDGTLIAASPALLALLGYPNLAALRAGELDKAAFDAGYAEAMFAQYKGEVLDAETEWRSAGGEALAVRESARATYSPAGRPLHYDGVIVPLAGGSLPEGGRAAPLLAAGPAATATPIAGRNPMIFAANSGGREPRAAEPLALLQYVSILWRWAWLIVLCMALAGGAAYVYSIQSTPVYQASASLLNNQARSGNGTTDYNE</sequence>
<evidence type="ECO:0000256" key="5">
    <source>
        <dbReference type="ARBA" id="ARBA00022989"/>
    </source>
</evidence>
<evidence type="ECO:0000256" key="7">
    <source>
        <dbReference type="SAM" id="Phobius"/>
    </source>
</evidence>
<comment type="subcellular location">
    <subcellularLocation>
        <location evidence="1">Cell membrane</location>
        <topology evidence="1">Multi-pass membrane protein</topology>
    </subcellularLocation>
</comment>
<keyword evidence="6 7" id="KW-0472">Membrane</keyword>
<dbReference type="Proteomes" id="UP000050509">
    <property type="component" value="Unassembled WGS sequence"/>
</dbReference>
<gene>
    <name evidence="9" type="ORF">SE17_31860</name>
</gene>
<dbReference type="InterPro" id="IPR035965">
    <property type="entry name" value="PAS-like_dom_sf"/>
</dbReference>
<reference evidence="9 10" key="1">
    <citation type="submission" date="2015-09" db="EMBL/GenBank/DDBJ databases">
        <title>Draft genome sequence of Kouleothrix aurantiaca JCM 19913.</title>
        <authorList>
            <person name="Hemp J."/>
        </authorList>
    </citation>
    <scope>NUCLEOTIDE SEQUENCE [LARGE SCALE GENOMIC DNA]</scope>
    <source>
        <strain evidence="9 10">COM-B</strain>
    </source>
</reference>
<evidence type="ECO:0000256" key="3">
    <source>
        <dbReference type="ARBA" id="ARBA00022475"/>
    </source>
</evidence>
<evidence type="ECO:0000256" key="2">
    <source>
        <dbReference type="ARBA" id="ARBA00006683"/>
    </source>
</evidence>
<evidence type="ECO:0000256" key="6">
    <source>
        <dbReference type="ARBA" id="ARBA00023136"/>
    </source>
</evidence>
<dbReference type="GO" id="GO:0005886">
    <property type="term" value="C:plasma membrane"/>
    <property type="evidence" value="ECO:0007669"/>
    <property type="project" value="UniProtKB-SubCell"/>
</dbReference>
<keyword evidence="5 7" id="KW-1133">Transmembrane helix</keyword>
<dbReference type="AlphaFoldDB" id="A0A0P9DAG7"/>
<dbReference type="PANTHER" id="PTHR32309">
    <property type="entry name" value="TYROSINE-PROTEIN KINASE"/>
    <property type="match status" value="1"/>
</dbReference>
<feature type="transmembrane region" description="Helical" evidence="7">
    <location>
        <begin position="190"/>
        <end position="211"/>
    </location>
</feature>
<evidence type="ECO:0000256" key="4">
    <source>
        <dbReference type="ARBA" id="ARBA00022692"/>
    </source>
</evidence>
<dbReference type="InterPro" id="IPR003856">
    <property type="entry name" value="LPS_length_determ_N"/>
</dbReference>
<evidence type="ECO:0000256" key="1">
    <source>
        <dbReference type="ARBA" id="ARBA00004651"/>
    </source>
</evidence>
<accession>A0A0P9DAG7</accession>
<evidence type="ECO:0000313" key="9">
    <source>
        <dbReference type="EMBL" id="KPV49569.1"/>
    </source>
</evidence>
<keyword evidence="3" id="KW-1003">Cell membrane</keyword>
<dbReference type="PANTHER" id="PTHR32309:SF31">
    <property type="entry name" value="CAPSULAR EXOPOLYSACCHARIDE FAMILY"/>
    <property type="match status" value="1"/>
</dbReference>
<dbReference type="EMBL" id="LJCR01001882">
    <property type="protein sequence ID" value="KPV49569.1"/>
    <property type="molecule type" value="Genomic_DNA"/>
</dbReference>
<dbReference type="SUPFAM" id="SSF55785">
    <property type="entry name" value="PYP-like sensor domain (PAS domain)"/>
    <property type="match status" value="1"/>
</dbReference>
<keyword evidence="10" id="KW-1185">Reference proteome</keyword>
<feature type="non-terminal residue" evidence="9">
    <location>
        <position position="241"/>
    </location>
</feature>
<protein>
    <recommendedName>
        <fullName evidence="8">Polysaccharide chain length determinant N-terminal domain-containing protein</fullName>
    </recommendedName>
</protein>
<comment type="caution">
    <text evidence="9">The sequence shown here is derived from an EMBL/GenBank/DDBJ whole genome shotgun (WGS) entry which is preliminary data.</text>
</comment>
<evidence type="ECO:0000259" key="8">
    <source>
        <dbReference type="Pfam" id="PF02706"/>
    </source>
</evidence>
<evidence type="ECO:0000313" key="10">
    <source>
        <dbReference type="Proteomes" id="UP000050509"/>
    </source>
</evidence>
<organism evidence="9 10">
    <name type="scientific">Kouleothrix aurantiaca</name>
    <dbReference type="NCBI Taxonomy" id="186479"/>
    <lineage>
        <taxon>Bacteria</taxon>
        <taxon>Bacillati</taxon>
        <taxon>Chloroflexota</taxon>
        <taxon>Chloroflexia</taxon>
        <taxon>Chloroflexales</taxon>
        <taxon>Roseiflexineae</taxon>
        <taxon>Roseiflexaceae</taxon>
        <taxon>Kouleothrix</taxon>
    </lineage>
</organism>
<keyword evidence="4 7" id="KW-0812">Transmembrane</keyword>
<feature type="domain" description="Polysaccharide chain length determinant N-terminal" evidence="8">
    <location>
        <begin position="183"/>
        <end position="232"/>
    </location>
</feature>
<dbReference type="Pfam" id="PF02706">
    <property type="entry name" value="Wzz"/>
    <property type="match status" value="1"/>
</dbReference>
<proteinExistence type="inferred from homology"/>